<dbReference type="EMBL" id="CP073581">
    <property type="protein sequence ID" value="QUJ77381.1"/>
    <property type="molecule type" value="Genomic_DNA"/>
</dbReference>
<dbReference type="InterPro" id="IPR005939">
    <property type="entry name" value="BLH_phosphatase-like"/>
</dbReference>
<evidence type="ECO:0000313" key="3">
    <source>
        <dbReference type="Proteomes" id="UP000683291"/>
    </source>
</evidence>
<feature type="domain" description="Beta-lactamase hydrolase-like protein phosphatase-like" evidence="1">
    <location>
        <begin position="2"/>
        <end position="110"/>
    </location>
</feature>
<keyword evidence="3" id="KW-1185">Reference proteome</keyword>
<name>A0A975JFR3_9RHOB</name>
<dbReference type="KEGG" id="sual:KDD17_05120"/>
<dbReference type="AlphaFoldDB" id="A0A975JFR3"/>
<accession>A0A975JFR3</accession>
<dbReference type="InterPro" id="IPR029021">
    <property type="entry name" value="Prot-tyrosine_phosphatase-like"/>
</dbReference>
<reference evidence="2" key="1">
    <citation type="submission" date="2021-04" db="EMBL/GenBank/DDBJ databases">
        <title>Complete genome sequence for Sulfitobacter sp. strain JK7-1.</title>
        <authorList>
            <person name="Park S.-J."/>
        </authorList>
    </citation>
    <scope>NUCLEOTIDE SEQUENCE</scope>
    <source>
        <strain evidence="2">JK7-1</strain>
    </source>
</reference>
<dbReference type="NCBIfam" id="TIGR01244">
    <property type="entry name" value="TIGR01244 family sulfur transferase"/>
    <property type="match status" value="1"/>
</dbReference>
<protein>
    <submittedName>
        <fullName evidence="2">TIGR01244 family phosphatase</fullName>
    </submittedName>
</protein>
<evidence type="ECO:0000259" key="1">
    <source>
        <dbReference type="Pfam" id="PF04273"/>
    </source>
</evidence>
<sequence>MDIRQLTPTYFVAPQIAPDMLPALKEAGITRILCNRPDAEVPPALSAEAIAGACAAAELEFAVQPLTHQTMTPDVIAQNHALGAQRDGVTLAYCASGTRSCIAWALGEAGTRPAEEIITAGRQAGYDLEQLRGYLSQADAG</sequence>
<dbReference type="Proteomes" id="UP000683291">
    <property type="component" value="Chromosome 1"/>
</dbReference>
<organism evidence="2 3">
    <name type="scientific">Sulfitobacter albidus</name>
    <dbReference type="NCBI Taxonomy" id="2829501"/>
    <lineage>
        <taxon>Bacteria</taxon>
        <taxon>Pseudomonadati</taxon>
        <taxon>Pseudomonadota</taxon>
        <taxon>Alphaproteobacteria</taxon>
        <taxon>Rhodobacterales</taxon>
        <taxon>Roseobacteraceae</taxon>
        <taxon>Sulfitobacter</taxon>
    </lineage>
</organism>
<dbReference type="Gene3D" id="3.90.190.10">
    <property type="entry name" value="Protein tyrosine phosphatase superfamily"/>
    <property type="match status" value="1"/>
</dbReference>
<proteinExistence type="predicted"/>
<dbReference type="GO" id="GO:0016787">
    <property type="term" value="F:hydrolase activity"/>
    <property type="evidence" value="ECO:0007669"/>
    <property type="project" value="InterPro"/>
</dbReference>
<dbReference type="RefSeq" id="WP_212705577.1">
    <property type="nucleotide sequence ID" value="NZ_CP073581.1"/>
</dbReference>
<gene>
    <name evidence="2" type="ORF">KDD17_05120</name>
</gene>
<dbReference type="Pfam" id="PF04273">
    <property type="entry name" value="BLH_phosphatase"/>
    <property type="match status" value="1"/>
</dbReference>
<evidence type="ECO:0000313" key="2">
    <source>
        <dbReference type="EMBL" id="QUJ77381.1"/>
    </source>
</evidence>